<evidence type="ECO:0000256" key="4">
    <source>
        <dbReference type="ARBA" id="ARBA00022989"/>
    </source>
</evidence>
<dbReference type="Pfam" id="PF02687">
    <property type="entry name" value="FtsX"/>
    <property type="match status" value="1"/>
</dbReference>
<dbReference type="InterPro" id="IPR050250">
    <property type="entry name" value="Macrolide_Exporter_MacB"/>
</dbReference>
<evidence type="ECO:0000256" key="5">
    <source>
        <dbReference type="ARBA" id="ARBA00023136"/>
    </source>
</evidence>
<keyword evidence="2" id="KW-1003">Cell membrane</keyword>
<evidence type="ECO:0000256" key="2">
    <source>
        <dbReference type="ARBA" id="ARBA00022475"/>
    </source>
</evidence>
<keyword evidence="5 7" id="KW-0472">Membrane</keyword>
<comment type="similarity">
    <text evidence="6">Belongs to the ABC-4 integral membrane protein family.</text>
</comment>
<feature type="domain" description="ABC3 transporter permease C-terminal" evidence="8">
    <location>
        <begin position="348"/>
        <end position="484"/>
    </location>
</feature>
<dbReference type="PANTHER" id="PTHR30572">
    <property type="entry name" value="MEMBRANE COMPONENT OF TRANSPORTER-RELATED"/>
    <property type="match status" value="1"/>
</dbReference>
<dbReference type="InterPro" id="IPR025857">
    <property type="entry name" value="MacB_PCD"/>
</dbReference>
<dbReference type="Proteomes" id="UP000319432">
    <property type="component" value="Chromosome"/>
</dbReference>
<protein>
    <submittedName>
        <fullName evidence="10">ABC transporter permease</fullName>
    </submittedName>
</protein>
<evidence type="ECO:0000259" key="8">
    <source>
        <dbReference type="Pfam" id="PF02687"/>
    </source>
</evidence>
<evidence type="ECO:0000256" key="7">
    <source>
        <dbReference type="SAM" id="Phobius"/>
    </source>
</evidence>
<keyword evidence="11" id="KW-1185">Reference proteome</keyword>
<dbReference type="OrthoDB" id="9770099at2"/>
<keyword evidence="4 7" id="KW-1133">Transmembrane helix</keyword>
<feature type="transmembrane region" description="Helical" evidence="7">
    <location>
        <begin position="456"/>
        <end position="477"/>
    </location>
</feature>
<evidence type="ECO:0000313" key="10">
    <source>
        <dbReference type="EMBL" id="QDX92440.1"/>
    </source>
</evidence>
<feature type="transmembrane region" description="Helical" evidence="7">
    <location>
        <begin position="337"/>
        <end position="369"/>
    </location>
</feature>
<proteinExistence type="inferred from homology"/>
<keyword evidence="3 7" id="KW-0812">Transmembrane</keyword>
<reference evidence="10 11" key="1">
    <citation type="submission" date="2018-11" db="EMBL/GenBank/DDBJ databases">
        <title>Phylogenetic determinants of toxin gene distribution in genomes of Brevibacillus laterosporus.</title>
        <authorList>
            <person name="Glare T.R."/>
            <person name="Durrant A."/>
            <person name="Berry C."/>
            <person name="Palma L."/>
            <person name="Ormskirk M."/>
            <person name="Cox M.O."/>
        </authorList>
    </citation>
    <scope>NUCLEOTIDE SEQUENCE [LARGE SCALE GENOMIC DNA]</scope>
    <source>
        <strain evidence="10 11">1821L</strain>
    </source>
</reference>
<comment type="subcellular location">
    <subcellularLocation>
        <location evidence="1">Cell membrane</location>
        <topology evidence="1">Multi-pass membrane protein</topology>
    </subcellularLocation>
</comment>
<dbReference type="Pfam" id="PF12704">
    <property type="entry name" value="MacB_PCD"/>
    <property type="match status" value="1"/>
</dbReference>
<sequence>MKLLDSLRIVWRNLWRMKLRTVLTSIGVMIGTAAIVTMLSLSIGLKDNAVKSLENFGNLTELEVYPAYLMPDGTTERPPDKMKRLNSQSIPELKAVPGVQAVMPIKEFNRGDATLKLGRREGSFRIVGVDPQQEAPVRSKELEKGEYLTGANNEIVISYEVPRQMRDVEKERREARKRNANQSGNDMSYEYMGRGGAGEGAAIDMVGKTAMLELRREYSIDNEPKFEKKEIRVRVVGQMQKDEKSYRGPTIYVPMKMVNELNVWMEQNREQSDYDTGMVGKKPNRSINRNQKPAVEYDSITVKVESREKVEQVIKDLQNIGYENYSSARQLTQLNKFFFVIQLVLGGIAAISLLVATIGIVNTMVMSILERTKEIGIMKVIGATVYNIRWLFLIESGSIGLIGGLTGLGLAYGAVAIINYLGKNSDVLGSVGMGMGRGMGPEEEVVTQIALVPPSLALFAILFSVVIGLLAGIIPAIRASRLSPLEAIRSQ</sequence>
<gene>
    <name evidence="10" type="ORF">EEL30_08915</name>
</gene>
<feature type="transmembrane region" description="Helical" evidence="7">
    <location>
        <begin position="390"/>
        <end position="418"/>
    </location>
</feature>
<evidence type="ECO:0000313" key="11">
    <source>
        <dbReference type="Proteomes" id="UP000319432"/>
    </source>
</evidence>
<organism evidence="10 11">
    <name type="scientific">Brevibacillus laterosporus</name>
    <name type="common">Bacillus laterosporus</name>
    <dbReference type="NCBI Taxonomy" id="1465"/>
    <lineage>
        <taxon>Bacteria</taxon>
        <taxon>Bacillati</taxon>
        <taxon>Bacillota</taxon>
        <taxon>Bacilli</taxon>
        <taxon>Bacillales</taxon>
        <taxon>Paenibacillaceae</taxon>
        <taxon>Brevibacillus</taxon>
    </lineage>
</organism>
<dbReference type="GO" id="GO:0022857">
    <property type="term" value="F:transmembrane transporter activity"/>
    <property type="evidence" value="ECO:0007669"/>
    <property type="project" value="TreeGrafter"/>
</dbReference>
<evidence type="ECO:0000256" key="6">
    <source>
        <dbReference type="ARBA" id="ARBA00038076"/>
    </source>
</evidence>
<dbReference type="GO" id="GO:0005886">
    <property type="term" value="C:plasma membrane"/>
    <property type="evidence" value="ECO:0007669"/>
    <property type="project" value="UniProtKB-SubCell"/>
</dbReference>
<evidence type="ECO:0000259" key="9">
    <source>
        <dbReference type="Pfam" id="PF12704"/>
    </source>
</evidence>
<feature type="domain" description="MacB-like periplasmic core" evidence="9">
    <location>
        <begin position="21"/>
        <end position="164"/>
    </location>
</feature>
<dbReference type="AlphaFoldDB" id="A0A518V615"/>
<feature type="transmembrane region" description="Helical" evidence="7">
    <location>
        <begin position="21"/>
        <end position="45"/>
    </location>
</feature>
<evidence type="ECO:0000256" key="3">
    <source>
        <dbReference type="ARBA" id="ARBA00022692"/>
    </source>
</evidence>
<accession>A0A518V615</accession>
<name>A0A518V615_BRELA</name>
<dbReference type="PANTHER" id="PTHR30572:SF4">
    <property type="entry name" value="ABC TRANSPORTER PERMEASE YTRF"/>
    <property type="match status" value="1"/>
</dbReference>
<dbReference type="EMBL" id="CP033464">
    <property type="protein sequence ID" value="QDX92440.1"/>
    <property type="molecule type" value="Genomic_DNA"/>
</dbReference>
<dbReference type="InterPro" id="IPR003838">
    <property type="entry name" value="ABC3_permease_C"/>
</dbReference>
<evidence type="ECO:0000256" key="1">
    <source>
        <dbReference type="ARBA" id="ARBA00004651"/>
    </source>
</evidence>